<feature type="compositionally biased region" description="Basic residues" evidence="1">
    <location>
        <begin position="39"/>
        <end position="48"/>
    </location>
</feature>
<sequence>MQGHSETKWLHAAQLTLCKCLDVGLVKFIFVYAATKTQMHSKSRKKKGVGLNDTSAQGQPTSV</sequence>
<keyword evidence="2" id="KW-1133">Transmembrane helix</keyword>
<name>A0A0E9VQH0_ANGAN</name>
<dbReference type="AlphaFoldDB" id="A0A0E9VQH0"/>
<dbReference type="EMBL" id="GBXM01028243">
    <property type="protein sequence ID" value="JAH80334.1"/>
    <property type="molecule type" value="Transcribed_RNA"/>
</dbReference>
<evidence type="ECO:0000256" key="1">
    <source>
        <dbReference type="SAM" id="MobiDB-lite"/>
    </source>
</evidence>
<accession>A0A0E9VQH0</accession>
<feature type="transmembrane region" description="Helical" evidence="2">
    <location>
        <begin position="12"/>
        <end position="35"/>
    </location>
</feature>
<keyword evidence="2" id="KW-0812">Transmembrane</keyword>
<reference evidence="3" key="2">
    <citation type="journal article" date="2015" name="Fish Shellfish Immunol.">
        <title>Early steps in the European eel (Anguilla anguilla)-Vibrio vulnificus interaction in the gills: Role of the RtxA13 toxin.</title>
        <authorList>
            <person name="Callol A."/>
            <person name="Pajuelo D."/>
            <person name="Ebbesson L."/>
            <person name="Teles M."/>
            <person name="MacKenzie S."/>
            <person name="Amaro C."/>
        </authorList>
    </citation>
    <scope>NUCLEOTIDE SEQUENCE</scope>
</reference>
<reference evidence="3" key="1">
    <citation type="submission" date="2014-11" db="EMBL/GenBank/DDBJ databases">
        <authorList>
            <person name="Amaro Gonzalez C."/>
        </authorList>
    </citation>
    <scope>NUCLEOTIDE SEQUENCE</scope>
</reference>
<feature type="compositionally biased region" description="Polar residues" evidence="1">
    <location>
        <begin position="52"/>
        <end position="63"/>
    </location>
</feature>
<organism evidence="3">
    <name type="scientific">Anguilla anguilla</name>
    <name type="common">European freshwater eel</name>
    <name type="synonym">Muraena anguilla</name>
    <dbReference type="NCBI Taxonomy" id="7936"/>
    <lineage>
        <taxon>Eukaryota</taxon>
        <taxon>Metazoa</taxon>
        <taxon>Chordata</taxon>
        <taxon>Craniata</taxon>
        <taxon>Vertebrata</taxon>
        <taxon>Euteleostomi</taxon>
        <taxon>Actinopterygii</taxon>
        <taxon>Neopterygii</taxon>
        <taxon>Teleostei</taxon>
        <taxon>Anguilliformes</taxon>
        <taxon>Anguillidae</taxon>
        <taxon>Anguilla</taxon>
    </lineage>
</organism>
<feature type="region of interest" description="Disordered" evidence="1">
    <location>
        <begin position="37"/>
        <end position="63"/>
    </location>
</feature>
<keyword evidence="2" id="KW-0472">Membrane</keyword>
<proteinExistence type="predicted"/>
<evidence type="ECO:0000313" key="3">
    <source>
        <dbReference type="EMBL" id="JAH80334.1"/>
    </source>
</evidence>
<evidence type="ECO:0000256" key="2">
    <source>
        <dbReference type="SAM" id="Phobius"/>
    </source>
</evidence>
<protein>
    <submittedName>
        <fullName evidence="3">Uncharacterized protein</fullName>
    </submittedName>
</protein>